<evidence type="ECO:0000256" key="4">
    <source>
        <dbReference type="SAM" id="MobiDB-lite"/>
    </source>
</evidence>
<name>A0A1N6GJX1_9MICO</name>
<evidence type="ECO:0000256" key="2">
    <source>
        <dbReference type="ARBA" id="ARBA00023125"/>
    </source>
</evidence>
<dbReference type="Pfam" id="PF07729">
    <property type="entry name" value="FCD"/>
    <property type="match status" value="1"/>
</dbReference>
<keyword evidence="2" id="KW-0238">DNA-binding</keyword>
<reference evidence="7" key="1">
    <citation type="submission" date="2016-11" db="EMBL/GenBank/DDBJ databases">
        <authorList>
            <person name="Varghese N."/>
            <person name="Submissions S."/>
        </authorList>
    </citation>
    <scope>NUCLEOTIDE SEQUENCE [LARGE SCALE GENOMIC DNA]</scope>
    <source>
        <strain evidence="7">DSM 8595</strain>
    </source>
</reference>
<dbReference type="SUPFAM" id="SSF48008">
    <property type="entry name" value="GntR ligand-binding domain-like"/>
    <property type="match status" value="1"/>
</dbReference>
<dbReference type="Pfam" id="PF00392">
    <property type="entry name" value="GntR"/>
    <property type="match status" value="1"/>
</dbReference>
<dbReference type="SUPFAM" id="SSF46785">
    <property type="entry name" value="Winged helix' DNA-binding domain"/>
    <property type="match status" value="1"/>
</dbReference>
<dbReference type="CDD" id="cd07377">
    <property type="entry name" value="WHTH_GntR"/>
    <property type="match status" value="1"/>
</dbReference>
<dbReference type="PROSITE" id="PS50949">
    <property type="entry name" value="HTH_GNTR"/>
    <property type="match status" value="1"/>
</dbReference>
<dbReference type="PANTHER" id="PTHR43537">
    <property type="entry name" value="TRANSCRIPTIONAL REGULATOR, GNTR FAMILY"/>
    <property type="match status" value="1"/>
</dbReference>
<dbReference type="InterPro" id="IPR036388">
    <property type="entry name" value="WH-like_DNA-bd_sf"/>
</dbReference>
<dbReference type="STRING" id="232089.SAMN05443544_2635"/>
<keyword evidence="7" id="KW-1185">Reference proteome</keyword>
<proteinExistence type="predicted"/>
<dbReference type="Gene3D" id="1.20.120.530">
    <property type="entry name" value="GntR ligand-binding domain-like"/>
    <property type="match status" value="1"/>
</dbReference>
<accession>A0A1N6GJX1</accession>
<gene>
    <name evidence="6" type="ORF">SAMN05443544_2635</name>
</gene>
<keyword evidence="1" id="KW-0805">Transcription regulation</keyword>
<dbReference type="SMART" id="SM00345">
    <property type="entry name" value="HTH_GNTR"/>
    <property type="match status" value="1"/>
</dbReference>
<evidence type="ECO:0000313" key="7">
    <source>
        <dbReference type="Proteomes" id="UP000184699"/>
    </source>
</evidence>
<feature type="region of interest" description="Disordered" evidence="4">
    <location>
        <begin position="1"/>
        <end position="24"/>
    </location>
</feature>
<evidence type="ECO:0000256" key="1">
    <source>
        <dbReference type="ARBA" id="ARBA00023015"/>
    </source>
</evidence>
<feature type="domain" description="HTH gntR-type" evidence="5">
    <location>
        <begin position="25"/>
        <end position="93"/>
    </location>
</feature>
<evidence type="ECO:0000256" key="3">
    <source>
        <dbReference type="ARBA" id="ARBA00023163"/>
    </source>
</evidence>
<dbReference type="AlphaFoldDB" id="A0A1N6GJX1"/>
<protein>
    <submittedName>
        <fullName evidence="6">Transcriptional regulator, GntR family</fullName>
    </submittedName>
</protein>
<dbReference type="GO" id="GO:0003700">
    <property type="term" value="F:DNA-binding transcription factor activity"/>
    <property type="evidence" value="ECO:0007669"/>
    <property type="project" value="InterPro"/>
</dbReference>
<organism evidence="6 7">
    <name type="scientific">Agromyces cerinus subsp. cerinus</name>
    <dbReference type="NCBI Taxonomy" id="232089"/>
    <lineage>
        <taxon>Bacteria</taxon>
        <taxon>Bacillati</taxon>
        <taxon>Actinomycetota</taxon>
        <taxon>Actinomycetes</taxon>
        <taxon>Micrococcales</taxon>
        <taxon>Microbacteriaceae</taxon>
        <taxon>Agromyces</taxon>
    </lineage>
</organism>
<evidence type="ECO:0000313" key="6">
    <source>
        <dbReference type="EMBL" id="SIO07692.1"/>
    </source>
</evidence>
<dbReference type="PANTHER" id="PTHR43537:SF44">
    <property type="entry name" value="GNTR FAMILY REGULATORY PROTEIN"/>
    <property type="match status" value="1"/>
</dbReference>
<dbReference type="GO" id="GO:0003677">
    <property type="term" value="F:DNA binding"/>
    <property type="evidence" value="ECO:0007669"/>
    <property type="project" value="UniProtKB-KW"/>
</dbReference>
<evidence type="ECO:0000259" key="5">
    <source>
        <dbReference type="PROSITE" id="PS50949"/>
    </source>
</evidence>
<dbReference type="InterPro" id="IPR011711">
    <property type="entry name" value="GntR_C"/>
</dbReference>
<dbReference type="Gene3D" id="1.10.10.10">
    <property type="entry name" value="Winged helix-like DNA-binding domain superfamily/Winged helix DNA-binding domain"/>
    <property type="match status" value="1"/>
</dbReference>
<dbReference type="InterPro" id="IPR000524">
    <property type="entry name" value="Tscrpt_reg_HTH_GntR"/>
</dbReference>
<dbReference type="Proteomes" id="UP000184699">
    <property type="component" value="Unassembled WGS sequence"/>
</dbReference>
<keyword evidence="3" id="KW-0804">Transcription</keyword>
<dbReference type="InterPro" id="IPR008920">
    <property type="entry name" value="TF_FadR/GntR_C"/>
</dbReference>
<dbReference type="EMBL" id="FSRJ01000003">
    <property type="protein sequence ID" value="SIO07692.1"/>
    <property type="molecule type" value="Genomic_DNA"/>
</dbReference>
<dbReference type="SMART" id="SM00895">
    <property type="entry name" value="FCD"/>
    <property type="match status" value="1"/>
</dbReference>
<sequence length="250" mass="28078">MEYGMEASPAARTPPERSDLTRRPKRLSTVVSEELLRRIVSGEYPVGSLLPPEPQLVREFEVSRPVAREAMKFLESARLVAIRQGEGTVVRESSKWNLLDPSVLRTALALNIGSRIRSDAVQLRLDLELSLLAESAPKLTDDDFTAMERHLLVMDAETSFDRLQEADLAFHQVYQHRSGNLLTEGIVHLLVDEMPPPNRVVTAPRDSYDAANRQHWAIFHALHAGRTDVALAALSEHISQMWTWGSTNEP</sequence>
<dbReference type="InterPro" id="IPR036390">
    <property type="entry name" value="WH_DNA-bd_sf"/>
</dbReference>